<feature type="compositionally biased region" description="Pro residues" evidence="1">
    <location>
        <begin position="1"/>
        <end position="11"/>
    </location>
</feature>
<comment type="caution">
    <text evidence="2">The sequence shown here is derived from an EMBL/GenBank/DDBJ whole genome shotgun (WGS) entry which is preliminary data.</text>
</comment>
<dbReference type="RefSeq" id="WP_115146878.1">
    <property type="nucleotide sequence ID" value="NZ_QRAV01000006.1"/>
</dbReference>
<dbReference type="EMBL" id="QRAV01000006">
    <property type="protein sequence ID" value="RDL20851.1"/>
    <property type="molecule type" value="Genomic_DNA"/>
</dbReference>
<dbReference type="AlphaFoldDB" id="A0A370SMK5"/>
<reference evidence="2 3" key="1">
    <citation type="submission" date="2018-07" db="EMBL/GenBank/DDBJ databases">
        <title>Genome sequencing of rice bacterial endophytes.</title>
        <authorList>
            <person name="Venturi V."/>
        </authorList>
    </citation>
    <scope>NUCLEOTIDE SEQUENCE [LARGE SCALE GENOMIC DNA]</scope>
    <source>
        <strain evidence="2 3">E2333</strain>
    </source>
</reference>
<organism evidence="2 3">
    <name type="scientific">Pseudomonas jessenii</name>
    <dbReference type="NCBI Taxonomy" id="77298"/>
    <lineage>
        <taxon>Bacteria</taxon>
        <taxon>Pseudomonadati</taxon>
        <taxon>Pseudomonadota</taxon>
        <taxon>Gammaproteobacteria</taxon>
        <taxon>Pseudomonadales</taxon>
        <taxon>Pseudomonadaceae</taxon>
        <taxon>Pseudomonas</taxon>
    </lineage>
</organism>
<evidence type="ECO:0008006" key="4">
    <source>
        <dbReference type="Google" id="ProtNLM"/>
    </source>
</evidence>
<sequence length="120" mass="12834">MCKITPNPPETDPASPYESNDSKKFHHAAERALDHYLKPATAIMAAPYKPSTMFLINPETDSESLLANACESLASASVMLGDVAGLVDGPIRKTLLGIAQVVMLGELAVNRALDKVEIAR</sequence>
<accession>A0A370SMK5</accession>
<name>A0A370SMK5_PSEJE</name>
<evidence type="ECO:0000313" key="3">
    <source>
        <dbReference type="Proteomes" id="UP000255365"/>
    </source>
</evidence>
<evidence type="ECO:0000256" key="1">
    <source>
        <dbReference type="SAM" id="MobiDB-lite"/>
    </source>
</evidence>
<dbReference type="Pfam" id="PF19619">
    <property type="entry name" value="DUF6124"/>
    <property type="match status" value="1"/>
</dbReference>
<proteinExistence type="predicted"/>
<evidence type="ECO:0000313" key="2">
    <source>
        <dbReference type="EMBL" id="RDL20851.1"/>
    </source>
</evidence>
<protein>
    <recommendedName>
        <fullName evidence="4">DUF3077 domain-containing protein</fullName>
    </recommendedName>
</protein>
<feature type="region of interest" description="Disordered" evidence="1">
    <location>
        <begin position="1"/>
        <end position="24"/>
    </location>
</feature>
<gene>
    <name evidence="2" type="ORF">DEU51_106306</name>
</gene>
<dbReference type="Proteomes" id="UP000255365">
    <property type="component" value="Unassembled WGS sequence"/>
</dbReference>